<dbReference type="Proteomes" id="UP000295055">
    <property type="component" value="Unassembled WGS sequence"/>
</dbReference>
<proteinExistence type="predicted"/>
<name>A0A4V2V337_9GAMM</name>
<dbReference type="Pfam" id="PF13728">
    <property type="entry name" value="TraF"/>
    <property type="match status" value="1"/>
</dbReference>
<dbReference type="InterPro" id="IPR014110">
    <property type="entry name" value="TraF"/>
</dbReference>
<keyword evidence="1" id="KW-0732">Signal</keyword>
<evidence type="ECO:0000313" key="3">
    <source>
        <dbReference type="Proteomes" id="UP000295055"/>
    </source>
</evidence>
<dbReference type="OrthoDB" id="5651797at2"/>
<dbReference type="AlphaFoldDB" id="A0A4V2V337"/>
<accession>A0A4V2V337</accession>
<dbReference type="NCBIfam" id="TIGR02739">
    <property type="entry name" value="TraF"/>
    <property type="match status" value="1"/>
</dbReference>
<dbReference type="NCBIfam" id="NF010257">
    <property type="entry name" value="PRK13703.1"/>
    <property type="match status" value="1"/>
</dbReference>
<dbReference type="RefSeq" id="WP_132497231.1">
    <property type="nucleotide sequence ID" value="NZ_SMAS01000014.1"/>
</dbReference>
<comment type="caution">
    <text evidence="2">The sequence shown here is derived from an EMBL/GenBank/DDBJ whole genome shotgun (WGS) entry which is preliminary data.</text>
</comment>
<dbReference type="EMBL" id="SMAS01000014">
    <property type="protein sequence ID" value="TCT28876.1"/>
    <property type="molecule type" value="Genomic_DNA"/>
</dbReference>
<feature type="chain" id="PRO_5020362838" evidence="1">
    <location>
        <begin position="21"/>
        <end position="263"/>
    </location>
</feature>
<dbReference type="InterPro" id="IPR039555">
    <property type="entry name" value="TraF/TrbB"/>
</dbReference>
<evidence type="ECO:0000313" key="2">
    <source>
        <dbReference type="EMBL" id="TCT28876.1"/>
    </source>
</evidence>
<organism evidence="2 3">
    <name type="scientific">Providencia alcalifaciens</name>
    <dbReference type="NCBI Taxonomy" id="126385"/>
    <lineage>
        <taxon>Bacteria</taxon>
        <taxon>Pseudomonadati</taxon>
        <taxon>Pseudomonadota</taxon>
        <taxon>Gammaproteobacteria</taxon>
        <taxon>Enterobacterales</taxon>
        <taxon>Morganellaceae</taxon>
        <taxon>Providencia</taxon>
    </lineage>
</organism>
<reference evidence="2 3" key="1">
    <citation type="submission" date="2019-03" db="EMBL/GenBank/DDBJ databases">
        <title>Genomic analyses of the natural microbiome of Caenorhabditis elegans.</title>
        <authorList>
            <person name="Samuel B."/>
        </authorList>
    </citation>
    <scope>NUCLEOTIDE SEQUENCE [LARGE SCALE GENOMIC DNA]</scope>
    <source>
        <strain evidence="2 3">JUb102</strain>
    </source>
</reference>
<feature type="signal peptide" evidence="1">
    <location>
        <begin position="1"/>
        <end position="20"/>
    </location>
</feature>
<protein>
    <submittedName>
        <fullName evidence="2">Conjugal transfer pilus assembly protein TraF</fullName>
    </submittedName>
</protein>
<sequence>MKWTLCCLTFGVGLSFSVGAASDIPTTGTHTYVDEPIVGWHWYNEPKPEDEDDEPPPEQIPVASLSPTLQKKVMQALTQEALDTAIMQPSAENAAKYMALQRFWLDQSGLFERSVKKALLQTPSLDYNLEHSHYNSTVPLQLSQLQEKEQTAIAQLSAQYGLFLFYRGSDPLDSQLAGVVDQFAKQHDITLIPVSVDGVRSQYLPQTRPDTGQVAKMGITHFPALFLVDPKSEQYQPLAYGFMSQDALTRRFLDIATDFTPNY</sequence>
<evidence type="ECO:0000256" key="1">
    <source>
        <dbReference type="SAM" id="SignalP"/>
    </source>
</evidence>
<gene>
    <name evidence="2" type="ORF">EC835_1147</name>
</gene>